<evidence type="ECO:0000259" key="2">
    <source>
        <dbReference type="Pfam" id="PF01939"/>
    </source>
</evidence>
<reference evidence="3 4" key="1">
    <citation type="submission" date="2020-08" db="EMBL/GenBank/DDBJ databases">
        <title>Genomic Encyclopedia of Type Strains, Phase IV (KMG-IV): sequencing the most valuable type-strain genomes for metagenomic binning, comparative biology and taxonomic classification.</title>
        <authorList>
            <person name="Goeker M."/>
        </authorList>
    </citation>
    <scope>NUCLEOTIDE SEQUENCE [LARGE SCALE GENOMIC DNA]</scope>
    <source>
        <strain evidence="3 4">DSM 102983</strain>
    </source>
</reference>
<dbReference type="Proteomes" id="UP000533637">
    <property type="component" value="Unassembled WGS sequence"/>
</dbReference>
<dbReference type="Gene3D" id="3.40.1350.10">
    <property type="match status" value="1"/>
</dbReference>
<gene>
    <name evidence="3" type="ORF">GGQ57_004613</name>
</gene>
<evidence type="ECO:0000313" key="3">
    <source>
        <dbReference type="EMBL" id="MBB4624669.1"/>
    </source>
</evidence>
<sequence>MKQYNRVMLGRGSIYADECKEGGFIGTNFLPDNDLSGHLPDGWKAFNKEYIPVYLQENPEKTKVAAGLSCGFLWTVCRGLEIGDIVLTPNGKGEYYIAEIVGNYYYVPGTNLPHRRRVQWYDKTIQRSEMSEGLQHSTGSIGTCCDITKYQQEIETFLIRTAPPTVYCNDEEVEDPTVFALEKHLEDFLVKNWKHTDIGKKYDIFEDNGEIVGEQYPSDTGPIDILAVSKDKKTLLVIELKRGRTSDVVVGQIHRYMGYVKEELAEPNQEVKGIIIGLEADTRLKRALSVCTNIEFYRYQIDFKLFKGV</sequence>
<dbReference type="InterPro" id="IPR011856">
    <property type="entry name" value="tRNA_endonuc-like_dom_sf"/>
</dbReference>
<dbReference type="Pfam" id="PF01939">
    <property type="entry name" value="NucS_C"/>
    <property type="match status" value="1"/>
</dbReference>
<protein>
    <submittedName>
        <fullName evidence="3">Restriction system protein</fullName>
    </submittedName>
</protein>
<name>A0ABR6KT54_9BACT</name>
<dbReference type="RefSeq" id="WP_183672234.1">
    <property type="nucleotide sequence ID" value="NZ_BMPB01000015.1"/>
</dbReference>
<organism evidence="3 4">
    <name type="scientific">Parabacteroides faecis</name>
    <dbReference type="NCBI Taxonomy" id="1217282"/>
    <lineage>
        <taxon>Bacteria</taxon>
        <taxon>Pseudomonadati</taxon>
        <taxon>Bacteroidota</taxon>
        <taxon>Bacteroidia</taxon>
        <taxon>Bacteroidales</taxon>
        <taxon>Tannerellaceae</taxon>
        <taxon>Parabacteroides</taxon>
    </lineage>
</organism>
<keyword evidence="4" id="KW-1185">Reference proteome</keyword>
<proteinExistence type="predicted"/>
<dbReference type="CDD" id="cd22341">
    <property type="entry name" value="NucS-like"/>
    <property type="match status" value="1"/>
</dbReference>
<dbReference type="EMBL" id="JACHOC010000011">
    <property type="protein sequence ID" value="MBB4624669.1"/>
    <property type="molecule type" value="Genomic_DNA"/>
</dbReference>
<keyword evidence="1" id="KW-0238">DNA-binding</keyword>
<dbReference type="InterPro" id="IPR048301">
    <property type="entry name" value="NucS_C"/>
</dbReference>
<dbReference type="InterPro" id="IPR002793">
    <property type="entry name" value="Endonuclease_NucS"/>
</dbReference>
<accession>A0ABR6KT54</accession>
<evidence type="ECO:0000256" key="1">
    <source>
        <dbReference type="ARBA" id="ARBA00023125"/>
    </source>
</evidence>
<evidence type="ECO:0000313" key="4">
    <source>
        <dbReference type="Proteomes" id="UP000533637"/>
    </source>
</evidence>
<comment type="caution">
    <text evidence="3">The sequence shown here is derived from an EMBL/GenBank/DDBJ whole genome shotgun (WGS) entry which is preliminary data.</text>
</comment>
<feature type="domain" description="Endonuclease NucS C-terminal" evidence="2">
    <location>
        <begin position="202"/>
        <end position="282"/>
    </location>
</feature>